<keyword evidence="1" id="KW-0808">Transferase</keyword>
<dbReference type="GO" id="GO:0008168">
    <property type="term" value="F:methyltransferase activity"/>
    <property type="evidence" value="ECO:0007669"/>
    <property type="project" value="UniProtKB-KW"/>
</dbReference>
<name>A0A6A6PHK5_9PEZI</name>
<dbReference type="PANTHER" id="PTHR43591:SF24">
    <property type="entry name" value="2-METHOXY-6-POLYPRENYL-1,4-BENZOQUINOL METHYLASE, MITOCHONDRIAL"/>
    <property type="match status" value="1"/>
</dbReference>
<dbReference type="EMBL" id="MU001642">
    <property type="protein sequence ID" value="KAF2479204.1"/>
    <property type="molecule type" value="Genomic_DNA"/>
</dbReference>
<dbReference type="GeneID" id="54475825"/>
<dbReference type="RefSeq" id="XP_033585774.1">
    <property type="nucleotide sequence ID" value="XM_033734823.1"/>
</dbReference>
<protein>
    <submittedName>
        <fullName evidence="1">S-adenosyl-L-methionine-dependent methyltransferase</fullName>
    </submittedName>
</protein>
<keyword evidence="2" id="KW-1185">Reference proteome</keyword>
<evidence type="ECO:0000313" key="2">
    <source>
        <dbReference type="Proteomes" id="UP000799767"/>
    </source>
</evidence>
<dbReference type="GO" id="GO:0032259">
    <property type="term" value="P:methylation"/>
    <property type="evidence" value="ECO:0007669"/>
    <property type="project" value="UniProtKB-KW"/>
</dbReference>
<dbReference type="Gene3D" id="3.40.50.150">
    <property type="entry name" value="Vaccinia Virus protein VP39"/>
    <property type="match status" value="1"/>
</dbReference>
<gene>
    <name evidence="1" type="ORF">BDY17DRAFT_305164</name>
</gene>
<dbReference type="CDD" id="cd02440">
    <property type="entry name" value="AdoMet_MTases"/>
    <property type="match status" value="1"/>
</dbReference>
<accession>A0A6A6PHK5</accession>
<keyword evidence="1" id="KW-0489">Methyltransferase</keyword>
<dbReference type="Proteomes" id="UP000799767">
    <property type="component" value="Unassembled WGS sequence"/>
</dbReference>
<dbReference type="Pfam" id="PF13489">
    <property type="entry name" value="Methyltransf_23"/>
    <property type="match status" value="1"/>
</dbReference>
<dbReference type="OrthoDB" id="2013972at2759"/>
<dbReference type="SUPFAM" id="SSF53335">
    <property type="entry name" value="S-adenosyl-L-methionine-dependent methyltransferases"/>
    <property type="match status" value="1"/>
</dbReference>
<dbReference type="PANTHER" id="PTHR43591">
    <property type="entry name" value="METHYLTRANSFERASE"/>
    <property type="match status" value="1"/>
</dbReference>
<dbReference type="AlphaFoldDB" id="A0A6A6PHK5"/>
<organism evidence="1 2">
    <name type="scientific">Neohortaea acidophila</name>
    <dbReference type="NCBI Taxonomy" id="245834"/>
    <lineage>
        <taxon>Eukaryota</taxon>
        <taxon>Fungi</taxon>
        <taxon>Dikarya</taxon>
        <taxon>Ascomycota</taxon>
        <taxon>Pezizomycotina</taxon>
        <taxon>Dothideomycetes</taxon>
        <taxon>Dothideomycetidae</taxon>
        <taxon>Mycosphaerellales</taxon>
        <taxon>Teratosphaeriaceae</taxon>
        <taxon>Neohortaea</taxon>
    </lineage>
</organism>
<reference evidence="1" key="1">
    <citation type="journal article" date="2020" name="Stud. Mycol.">
        <title>101 Dothideomycetes genomes: a test case for predicting lifestyles and emergence of pathogens.</title>
        <authorList>
            <person name="Haridas S."/>
            <person name="Albert R."/>
            <person name="Binder M."/>
            <person name="Bloem J."/>
            <person name="Labutti K."/>
            <person name="Salamov A."/>
            <person name="Andreopoulos B."/>
            <person name="Baker S."/>
            <person name="Barry K."/>
            <person name="Bills G."/>
            <person name="Bluhm B."/>
            <person name="Cannon C."/>
            <person name="Castanera R."/>
            <person name="Culley D."/>
            <person name="Daum C."/>
            <person name="Ezra D."/>
            <person name="Gonzalez J."/>
            <person name="Henrissat B."/>
            <person name="Kuo A."/>
            <person name="Liang C."/>
            <person name="Lipzen A."/>
            <person name="Lutzoni F."/>
            <person name="Magnuson J."/>
            <person name="Mondo S."/>
            <person name="Nolan M."/>
            <person name="Ohm R."/>
            <person name="Pangilinan J."/>
            <person name="Park H.-J."/>
            <person name="Ramirez L."/>
            <person name="Alfaro M."/>
            <person name="Sun H."/>
            <person name="Tritt A."/>
            <person name="Yoshinaga Y."/>
            <person name="Zwiers L.-H."/>
            <person name="Turgeon B."/>
            <person name="Goodwin S."/>
            <person name="Spatafora J."/>
            <person name="Crous P."/>
            <person name="Grigoriev I."/>
        </authorList>
    </citation>
    <scope>NUCLEOTIDE SEQUENCE</scope>
    <source>
        <strain evidence="1">CBS 113389</strain>
    </source>
</reference>
<dbReference type="InterPro" id="IPR029063">
    <property type="entry name" value="SAM-dependent_MTases_sf"/>
</dbReference>
<proteinExistence type="predicted"/>
<evidence type="ECO:0000313" key="1">
    <source>
        <dbReference type="EMBL" id="KAF2479204.1"/>
    </source>
</evidence>
<sequence>MQHQLLKMTYRNKLFFAPLDRPRRVLDVGTGTGIWAIDFADEYPDCEVVGIDLSPTQPNLVPPNLKFVVDDAEDVWIYDAPFDLIHLRLMAGCFADWPKLFRQAYEHLEPGGWIELQDYGLPVKSFDGTHLNTDVTRWGELLCEASMKLAPVGRPLGSDATLNYPGWLADAGFVDIRQEMFMWPTNSWPKDPFMKMLGRWNQINILEGLEGFCLALFTRGLDWTKQEVDVFVAKVGRDLRDKNIHAYFPMPVVYAKKPFVGEALHFR</sequence>